<gene>
    <name evidence="1" type="ORF">OG327_15900</name>
</gene>
<protein>
    <submittedName>
        <fullName evidence="1">Uncharacterized protein</fullName>
    </submittedName>
</protein>
<evidence type="ECO:0000313" key="1">
    <source>
        <dbReference type="EMBL" id="WTU74674.1"/>
    </source>
</evidence>
<dbReference type="AlphaFoldDB" id="A0AAU2JPE4"/>
<dbReference type="EMBL" id="CP108264">
    <property type="protein sequence ID" value="WTU74674.1"/>
    <property type="molecule type" value="Genomic_DNA"/>
</dbReference>
<reference evidence="1" key="1">
    <citation type="submission" date="2022-10" db="EMBL/GenBank/DDBJ databases">
        <title>The complete genomes of actinobacterial strains from the NBC collection.</title>
        <authorList>
            <person name="Joergensen T.S."/>
            <person name="Alvarez Arevalo M."/>
            <person name="Sterndorff E.B."/>
            <person name="Faurdal D."/>
            <person name="Vuksanovic O."/>
            <person name="Mourched A.-S."/>
            <person name="Charusanti P."/>
            <person name="Shaw S."/>
            <person name="Blin K."/>
            <person name="Weber T."/>
        </authorList>
    </citation>
    <scope>NUCLEOTIDE SEQUENCE</scope>
    <source>
        <strain evidence="1">NBC_00049</strain>
    </source>
</reference>
<accession>A0AAU2JPE4</accession>
<name>A0AAU2JPE4_9ACTN</name>
<organism evidence="1">
    <name type="scientific">Streptomyces sp. NBC_00049</name>
    <dbReference type="NCBI Taxonomy" id="2903617"/>
    <lineage>
        <taxon>Bacteria</taxon>
        <taxon>Bacillati</taxon>
        <taxon>Actinomycetota</taxon>
        <taxon>Actinomycetes</taxon>
        <taxon>Kitasatosporales</taxon>
        <taxon>Streptomycetaceae</taxon>
        <taxon>Streptomyces</taxon>
    </lineage>
</organism>
<sequence length="98" mass="10465">MKSEVGECLPLADGSDPVAALITDFRERSLESGTSHRIRCSLNACFDLRNRDDAQVEHSCGSDLDPAVVCRECRAEVTPGSLTPRFQGGGWTAAGPEA</sequence>
<proteinExistence type="predicted"/>